<comment type="caution">
    <text evidence="2">The sequence shown here is derived from an EMBL/GenBank/DDBJ whole genome shotgun (WGS) entry which is preliminary data.</text>
</comment>
<evidence type="ECO:0000256" key="1">
    <source>
        <dbReference type="SAM" id="Phobius"/>
    </source>
</evidence>
<gene>
    <name evidence="2" type="ORF">GCM10011357_35100</name>
</gene>
<sequence>MLALILNDPVVWGALLGLGVTVAICLYYLYLFLHNTSEG</sequence>
<feature type="transmembrane region" description="Helical" evidence="1">
    <location>
        <begin position="12"/>
        <end position="33"/>
    </location>
</feature>
<keyword evidence="1" id="KW-0812">Transmembrane</keyword>
<evidence type="ECO:0008006" key="4">
    <source>
        <dbReference type="Google" id="ProtNLM"/>
    </source>
</evidence>
<organism evidence="2 3">
    <name type="scientific">Lacimicrobium alkaliphilum</name>
    <dbReference type="NCBI Taxonomy" id="1526571"/>
    <lineage>
        <taxon>Bacteria</taxon>
        <taxon>Pseudomonadati</taxon>
        <taxon>Pseudomonadota</taxon>
        <taxon>Gammaproteobacteria</taxon>
        <taxon>Alteromonadales</taxon>
        <taxon>Alteromonadaceae</taxon>
        <taxon>Lacimicrobium</taxon>
    </lineage>
</organism>
<keyword evidence="1" id="KW-1133">Transmembrane helix</keyword>
<keyword evidence="3" id="KW-1185">Reference proteome</keyword>
<keyword evidence="1" id="KW-0472">Membrane</keyword>
<accession>A0ABQ1RPH1</accession>
<name>A0ABQ1RPH1_9ALTE</name>
<reference evidence="3" key="1">
    <citation type="journal article" date="2019" name="Int. J. Syst. Evol. Microbiol.">
        <title>The Global Catalogue of Microorganisms (GCM) 10K type strain sequencing project: providing services to taxonomists for standard genome sequencing and annotation.</title>
        <authorList>
            <consortium name="The Broad Institute Genomics Platform"/>
            <consortium name="The Broad Institute Genome Sequencing Center for Infectious Disease"/>
            <person name="Wu L."/>
            <person name="Ma J."/>
        </authorList>
    </citation>
    <scope>NUCLEOTIDE SEQUENCE [LARGE SCALE GENOMIC DNA]</scope>
    <source>
        <strain evidence="3">CGMCC 1.12923</strain>
    </source>
</reference>
<proteinExistence type="predicted"/>
<protein>
    <recommendedName>
        <fullName evidence="4">DUF3149 domain-containing protein</fullName>
    </recommendedName>
</protein>
<dbReference type="EMBL" id="BMGJ01000019">
    <property type="protein sequence ID" value="GGD77035.1"/>
    <property type="molecule type" value="Genomic_DNA"/>
</dbReference>
<evidence type="ECO:0000313" key="2">
    <source>
        <dbReference type="EMBL" id="GGD77035.1"/>
    </source>
</evidence>
<evidence type="ECO:0000313" key="3">
    <source>
        <dbReference type="Proteomes" id="UP000614272"/>
    </source>
</evidence>
<dbReference type="Proteomes" id="UP000614272">
    <property type="component" value="Unassembled WGS sequence"/>
</dbReference>